<dbReference type="SUPFAM" id="SSF49785">
    <property type="entry name" value="Galactose-binding domain-like"/>
    <property type="match status" value="1"/>
</dbReference>
<reference evidence="4 5" key="1">
    <citation type="submission" date="2018-03" db="EMBL/GenBank/DDBJ databases">
        <title>Adhaeribacter sp. HMF7605 Genome sequencing and assembly.</title>
        <authorList>
            <person name="Kang H."/>
            <person name="Kang J."/>
            <person name="Cha I."/>
            <person name="Kim H."/>
            <person name="Joh K."/>
        </authorList>
    </citation>
    <scope>NUCLEOTIDE SEQUENCE [LARGE SCALE GENOMIC DNA]</scope>
    <source>
        <strain evidence="4 5">HMF7605</strain>
    </source>
</reference>
<dbReference type="InterPro" id="IPR008979">
    <property type="entry name" value="Galactose-bd-like_sf"/>
</dbReference>
<dbReference type="Pfam" id="PF16335">
    <property type="entry name" value="GtaA_6_Hairpin"/>
    <property type="match status" value="1"/>
</dbReference>
<dbReference type="EMBL" id="PYFT01000001">
    <property type="protein sequence ID" value="PSR53853.1"/>
    <property type="molecule type" value="Genomic_DNA"/>
</dbReference>
<name>A0A2T2YEE2_9BACT</name>
<comment type="caution">
    <text evidence="4">The sequence shown here is derived from an EMBL/GenBank/DDBJ whole genome shotgun (WGS) entry which is preliminary data.</text>
</comment>
<protein>
    <submittedName>
        <fullName evidence="4">Glutaminase</fullName>
    </submittedName>
</protein>
<dbReference type="Gene3D" id="2.60.120.260">
    <property type="entry name" value="Galactose-binding domain-like"/>
    <property type="match status" value="1"/>
</dbReference>
<organism evidence="4 5">
    <name type="scientific">Adhaeribacter arboris</name>
    <dbReference type="NCBI Taxonomy" id="2072846"/>
    <lineage>
        <taxon>Bacteria</taxon>
        <taxon>Pseudomonadati</taxon>
        <taxon>Bacteroidota</taxon>
        <taxon>Cytophagia</taxon>
        <taxon>Cytophagales</taxon>
        <taxon>Hymenobacteraceae</taxon>
        <taxon>Adhaeribacter</taxon>
    </lineage>
</organism>
<dbReference type="InterPro" id="IPR032514">
    <property type="entry name" value="GtaA_central"/>
</dbReference>
<dbReference type="Proteomes" id="UP000240357">
    <property type="component" value="Unassembled WGS sequence"/>
</dbReference>
<evidence type="ECO:0000259" key="1">
    <source>
        <dbReference type="Pfam" id="PF16334"/>
    </source>
</evidence>
<evidence type="ECO:0000259" key="3">
    <source>
        <dbReference type="Pfam" id="PF17168"/>
    </source>
</evidence>
<dbReference type="OrthoDB" id="175993at2"/>
<accession>A0A2T2YEE2</accession>
<dbReference type="PANTHER" id="PTHR31987">
    <property type="entry name" value="GLUTAMINASE A-RELATED"/>
    <property type="match status" value="1"/>
</dbReference>
<dbReference type="RefSeq" id="WP_106928906.1">
    <property type="nucleotide sequence ID" value="NZ_PYFT01000001.1"/>
</dbReference>
<dbReference type="AlphaFoldDB" id="A0A2T2YEE2"/>
<evidence type="ECO:0000313" key="4">
    <source>
        <dbReference type="EMBL" id="PSR53853.1"/>
    </source>
</evidence>
<proteinExistence type="predicted"/>
<sequence>MKKLTAFIYIFFHLIGLQAQELRPPAVPLVTIDPYTSVWSFANKLNEEPTKHWTGRNQALNGLIRVDGKTYQFLGAEAPVYQTIVPTAVSEAYPVQYTFEKPVGDWMKPTFSAAAWKSGKGSLGSDNMNPKPTTSWNTEEVWLRREIILPEVNPEQLILTLFHDDNVELYINGLPAYECACFTNKYQQYPLSKEVKASLKKGKNLVAAHVKNTAGPSLIDFGLVKELPVTVSIDKAPQKSVQVNATQSIYDFTAGPVDLKVTFTSPLLLNKLDILSRPASYITWQAKANDGKTHEVKVYFDASADLAVDQPDQKITWEKSVANNLNLLRVGTADQKILGKKGDDVRIDWGYLYVAVPQSAQTGTTITNGSAARAAFSKSGSLTTTLDTNMPRAASDKPIALAVVQNLGKVSTTPVSNHVMVGYDDIYSVEFFGTKLPAWWRRDGKATAESMLTAAEKDYSSLLAQCAAFDKRLYADALKAGGEAYAKLCALSYRQAIAAHKLVVNTGGTPIFFSKENFSNGSIGTVDITYPSAPLFLLYNPLLLQGMMEPIFYYSESGKWTKPFAAHDVGTYPLANGQTYGEDMPVEESGNMLILTAAIAKAEKNANYAKKHWKVLTTWAEYLKKEGFDPANQLCTDDFAGHIARNANLSIKAIMGLASYGQLAGQLGDIKTAEAYQTTAKEMAQKWMQLANAGDHYSLVFEKPDTWSQKYNLVWDELLDLNIFPDEVEEKEIKYYLTKQQSYGLPLDSRKTYTKSDWIIWTATMANDPADFQKLIQPVFKYVNETTTRMPVSDWHETTDGKSVGFRARSVVGGYFIKMLEQKYK</sequence>
<dbReference type="Pfam" id="PF16334">
    <property type="entry name" value="DUF4964"/>
    <property type="match status" value="1"/>
</dbReference>
<evidence type="ECO:0000313" key="5">
    <source>
        <dbReference type="Proteomes" id="UP000240357"/>
    </source>
</evidence>
<dbReference type="PANTHER" id="PTHR31987:SF1">
    <property type="entry name" value="GLUTAMINASE A"/>
    <property type="match status" value="1"/>
</dbReference>
<feature type="domain" description="Glutaminase A central" evidence="2">
    <location>
        <begin position="482"/>
        <end position="818"/>
    </location>
</feature>
<dbReference type="InterPro" id="IPR052743">
    <property type="entry name" value="Glutaminase_GtaA"/>
</dbReference>
<feature type="domain" description="DUF4964" evidence="1">
    <location>
        <begin position="19"/>
        <end position="85"/>
    </location>
</feature>
<dbReference type="InterPro" id="IPR033433">
    <property type="entry name" value="GtaA_N"/>
</dbReference>
<dbReference type="Pfam" id="PF17168">
    <property type="entry name" value="DUF5127"/>
    <property type="match status" value="1"/>
</dbReference>
<feature type="domain" description="Glutaminase A N-terminal" evidence="3">
    <location>
        <begin position="246"/>
        <end position="476"/>
    </location>
</feature>
<evidence type="ECO:0000259" key="2">
    <source>
        <dbReference type="Pfam" id="PF16335"/>
    </source>
</evidence>
<gene>
    <name evidence="4" type="ORF">AHMF7605_10145</name>
</gene>
<dbReference type="InterPro" id="IPR032515">
    <property type="entry name" value="DUF4964"/>
</dbReference>
<keyword evidence="5" id="KW-1185">Reference proteome</keyword>